<name>A0A2W7HY22_9PROT</name>
<keyword evidence="2" id="KW-1185">Reference proteome</keyword>
<dbReference type="AlphaFoldDB" id="A0A2W7HY22"/>
<dbReference type="EMBL" id="QKYU01000032">
    <property type="protein sequence ID" value="PZW38958.1"/>
    <property type="molecule type" value="Genomic_DNA"/>
</dbReference>
<dbReference type="OrthoDB" id="7889020at2"/>
<proteinExistence type="predicted"/>
<protein>
    <recommendedName>
        <fullName evidence="3">Apea-like HEPN domain-containing protein</fullName>
    </recommendedName>
</protein>
<accession>A0A2W7HY22</accession>
<sequence length="315" mass="35167">MDTDSLKILGHLGRIGYSEDGKPRLKYRAIDPADRYVHCSCGKPDCWTEQIVPLREHMVALFRAIVVCDFEGQFGIRGQAEETWPGVIYALQMAASVEDVFADPSHVDDSEAGLWCSAAWEHDEEDREAASKYAAALIIFNFVWNAYEAATEISAGTLFSVDKVPVRARQLFKAEPGLTSDVWAFDISYRVARHICSKLPALKESVDSIEKKYCLSGASAAAELGRVFRNYIAHGADKMPIGDSRAACSRFYSVTRMLLLLIQLLILRRIQDPAQPVPLSVNQDRGSQRAGLLLRNLHRHEALWLEQGLMPAVED</sequence>
<dbReference type="Proteomes" id="UP000249688">
    <property type="component" value="Unassembled WGS sequence"/>
</dbReference>
<evidence type="ECO:0008006" key="3">
    <source>
        <dbReference type="Google" id="ProtNLM"/>
    </source>
</evidence>
<organism evidence="1 2">
    <name type="scientific">Humitalea rosea</name>
    <dbReference type="NCBI Taxonomy" id="990373"/>
    <lineage>
        <taxon>Bacteria</taxon>
        <taxon>Pseudomonadati</taxon>
        <taxon>Pseudomonadota</taxon>
        <taxon>Alphaproteobacteria</taxon>
        <taxon>Acetobacterales</taxon>
        <taxon>Roseomonadaceae</taxon>
        <taxon>Humitalea</taxon>
    </lineage>
</organism>
<dbReference type="RefSeq" id="WP_146423006.1">
    <property type="nucleotide sequence ID" value="NZ_QKYU01000032.1"/>
</dbReference>
<evidence type="ECO:0000313" key="2">
    <source>
        <dbReference type="Proteomes" id="UP000249688"/>
    </source>
</evidence>
<reference evidence="1 2" key="1">
    <citation type="submission" date="2018-06" db="EMBL/GenBank/DDBJ databases">
        <title>Genomic Encyclopedia of Archaeal and Bacterial Type Strains, Phase II (KMG-II): from individual species to whole genera.</title>
        <authorList>
            <person name="Goeker M."/>
        </authorList>
    </citation>
    <scope>NUCLEOTIDE SEQUENCE [LARGE SCALE GENOMIC DNA]</scope>
    <source>
        <strain evidence="1 2">DSM 24525</strain>
    </source>
</reference>
<gene>
    <name evidence="1" type="ORF">C8P66_13242</name>
</gene>
<comment type="caution">
    <text evidence="1">The sequence shown here is derived from an EMBL/GenBank/DDBJ whole genome shotgun (WGS) entry which is preliminary data.</text>
</comment>
<evidence type="ECO:0000313" key="1">
    <source>
        <dbReference type="EMBL" id="PZW38958.1"/>
    </source>
</evidence>